<name>A0ABM8WEL2_9BURK</name>
<dbReference type="InterPro" id="IPR023606">
    <property type="entry name" value="CoA-Trfase_III_dom_1_sf"/>
</dbReference>
<protein>
    <submittedName>
        <fullName evidence="2">Acetyl-CoA:oxalate CoA-transferase</fullName>
        <ecNumber evidence="2">2.8.3.19</ecNumber>
    </submittedName>
</protein>
<dbReference type="SUPFAM" id="SSF89796">
    <property type="entry name" value="CoA-transferase family III (CaiB/BaiF)"/>
    <property type="match status" value="1"/>
</dbReference>
<reference evidence="2 3" key="1">
    <citation type="submission" date="2021-08" db="EMBL/GenBank/DDBJ databases">
        <authorList>
            <person name="Peeters C."/>
        </authorList>
    </citation>
    <scope>NUCLEOTIDE SEQUENCE [LARGE SCALE GENOMIC DNA]</scope>
    <source>
        <strain evidence="2 3">LMG 21510</strain>
    </source>
</reference>
<dbReference type="Pfam" id="PF02515">
    <property type="entry name" value="CoA_transf_3"/>
    <property type="match status" value="1"/>
</dbReference>
<dbReference type="PANTHER" id="PTHR48207">
    <property type="entry name" value="SUCCINATE--HYDROXYMETHYLGLUTARATE COA-TRANSFERASE"/>
    <property type="match status" value="1"/>
</dbReference>
<evidence type="ECO:0000313" key="3">
    <source>
        <dbReference type="Proteomes" id="UP000721236"/>
    </source>
</evidence>
<comment type="caution">
    <text evidence="2">The sequence shown here is derived from an EMBL/GenBank/DDBJ whole genome shotgun (WGS) entry which is preliminary data.</text>
</comment>
<gene>
    <name evidence="2" type="primary">uctC_3</name>
    <name evidence="2" type="ORF">LMG21510_00195</name>
</gene>
<dbReference type="InterPro" id="IPR044855">
    <property type="entry name" value="CoA-Trfase_III_dom3_sf"/>
</dbReference>
<keyword evidence="1 2" id="KW-0808">Transferase</keyword>
<dbReference type="EMBL" id="CAJZAH010000001">
    <property type="protein sequence ID" value="CAG9165759.1"/>
    <property type="molecule type" value="Genomic_DNA"/>
</dbReference>
<dbReference type="RefSeq" id="WP_222205465.1">
    <property type="nucleotide sequence ID" value="NZ_CAJZAH010000001.1"/>
</dbReference>
<accession>A0ABM8WEL2</accession>
<dbReference type="InterPro" id="IPR050483">
    <property type="entry name" value="CoA-transferase_III_domain"/>
</dbReference>
<dbReference type="GO" id="GO:0016740">
    <property type="term" value="F:transferase activity"/>
    <property type="evidence" value="ECO:0007669"/>
    <property type="project" value="UniProtKB-KW"/>
</dbReference>
<sequence length="379" mass="41238">MTDSDTPASPATGPLAGIRVVDMTSVGMGPYATQILGDMGADVIKVESPDGDVFRHAAPARHPGMGAAFLNLNRNKRFVVLDIKREADLRELKALIAGADVFVSNVRPRSLQRLGLDYESLRPANPRLIYCGAYGYSEAGPYAGQPAFDDIIQARSGMAQFQGANSTEGPQYVNTILADKVAGLTVAYAIPMALYERERSGVGQAIEVPMYETLVSFLAVEQLAGQSFVPPLGGAGYSRVMSRHRKPYRTLDGHLALLPYTTGQWARFFALSGHPELASDPRYADAAGRSANIDTLYATLAEIVATRTTAQWLALLEHEDIPHSEVPAFDALFDDPHLRATGMFFEYDHPSEGRVRAAGIPTRFSRTPGNIRRWPEALE</sequence>
<dbReference type="PANTHER" id="PTHR48207:SF4">
    <property type="entry name" value="BLL6097 PROTEIN"/>
    <property type="match status" value="1"/>
</dbReference>
<dbReference type="Gene3D" id="3.40.50.10540">
    <property type="entry name" value="Crotonobetainyl-coa:carnitine coa-transferase, domain 1"/>
    <property type="match status" value="1"/>
</dbReference>
<dbReference type="Proteomes" id="UP000721236">
    <property type="component" value="Unassembled WGS sequence"/>
</dbReference>
<evidence type="ECO:0000256" key="1">
    <source>
        <dbReference type="ARBA" id="ARBA00022679"/>
    </source>
</evidence>
<dbReference type="EC" id="2.8.3.19" evidence="2"/>
<keyword evidence="3" id="KW-1185">Reference proteome</keyword>
<dbReference type="Gene3D" id="3.30.1540.10">
    <property type="entry name" value="formyl-coa transferase, domain 3"/>
    <property type="match status" value="1"/>
</dbReference>
<dbReference type="InterPro" id="IPR003673">
    <property type="entry name" value="CoA-Trfase_fam_III"/>
</dbReference>
<proteinExistence type="predicted"/>
<organism evidence="2 3">
    <name type="scientific">Cupriavidus respiraculi</name>
    <dbReference type="NCBI Taxonomy" id="195930"/>
    <lineage>
        <taxon>Bacteria</taxon>
        <taxon>Pseudomonadati</taxon>
        <taxon>Pseudomonadota</taxon>
        <taxon>Betaproteobacteria</taxon>
        <taxon>Burkholderiales</taxon>
        <taxon>Burkholderiaceae</taxon>
        <taxon>Cupriavidus</taxon>
    </lineage>
</organism>
<evidence type="ECO:0000313" key="2">
    <source>
        <dbReference type="EMBL" id="CAG9165759.1"/>
    </source>
</evidence>